<sequence>MRHIIWDMGGTLVDTYPEVDRVLCEAAFGDADPAHLHHVTELTRHSIAHAIATLSEERRLVPHGLEEAYDDLKKRWHTQPAPVMDGAREVMARVRSLGGLNLLATHRDRDSATALLQGLHLKMDDIVCAPDGVARKPSPDMNLLLAERHRLDPAEVLCVGDRPIDVVAAREAGMPAALLVRPGTSVTLPDDAPGALVVASLRDLLPLLD</sequence>
<dbReference type="Pfam" id="PF00702">
    <property type="entry name" value="Hydrolase"/>
    <property type="match status" value="1"/>
</dbReference>
<dbReference type="EMBL" id="FQTT01000009">
    <property type="protein sequence ID" value="SHE24745.1"/>
    <property type="molecule type" value="Genomic_DNA"/>
</dbReference>
<gene>
    <name evidence="1" type="ORF">ACGLYG10_0954</name>
</gene>
<dbReference type="InterPro" id="IPR023198">
    <property type="entry name" value="PGP-like_dom2"/>
</dbReference>
<dbReference type="RefSeq" id="WP_073328458.1">
    <property type="nucleotide sequence ID" value="NZ_FQTT01000009.1"/>
</dbReference>
<evidence type="ECO:0000313" key="2">
    <source>
        <dbReference type="Proteomes" id="UP000184291"/>
    </source>
</evidence>
<reference evidence="2" key="1">
    <citation type="submission" date="2016-09" db="EMBL/GenBank/DDBJ databases">
        <authorList>
            <person name="Strepis N."/>
        </authorList>
    </citation>
    <scope>NUCLEOTIDE SEQUENCE [LARGE SCALE GENOMIC DNA]</scope>
</reference>
<dbReference type="PANTHER" id="PTHR43434">
    <property type="entry name" value="PHOSPHOGLYCOLATE PHOSPHATASE"/>
    <property type="match status" value="1"/>
</dbReference>
<dbReference type="STRING" id="1892869.ACGLYG10_0954"/>
<protein>
    <recommendedName>
        <fullName evidence="3">Haloacid dehalogenase-like hydrolase</fullName>
    </recommendedName>
</protein>
<dbReference type="PANTHER" id="PTHR43434:SF25">
    <property type="entry name" value="PHOSPHOGLYCOLATE PHOSPHATASE"/>
    <property type="match status" value="1"/>
</dbReference>
<dbReference type="InterPro" id="IPR036412">
    <property type="entry name" value="HAD-like_sf"/>
</dbReference>
<dbReference type="Gene3D" id="3.40.50.1000">
    <property type="entry name" value="HAD superfamily/HAD-like"/>
    <property type="match status" value="1"/>
</dbReference>
<dbReference type="InterPro" id="IPR050155">
    <property type="entry name" value="HAD-like_hydrolase_sf"/>
</dbReference>
<dbReference type="AlphaFoldDB" id="A0A1M4RXM5"/>
<dbReference type="SUPFAM" id="SSF56784">
    <property type="entry name" value="HAD-like"/>
    <property type="match status" value="1"/>
</dbReference>
<dbReference type="NCBIfam" id="TIGR01549">
    <property type="entry name" value="HAD-SF-IA-v1"/>
    <property type="match status" value="1"/>
</dbReference>
<dbReference type="OrthoDB" id="9807630at2"/>
<dbReference type="SFLD" id="SFLDG01129">
    <property type="entry name" value="C1.5:_HAD__Beta-PGM__Phosphata"/>
    <property type="match status" value="1"/>
</dbReference>
<evidence type="ECO:0008006" key="3">
    <source>
        <dbReference type="Google" id="ProtNLM"/>
    </source>
</evidence>
<name>A0A1M4RXM5_9ACTO</name>
<dbReference type="GO" id="GO:0005829">
    <property type="term" value="C:cytosol"/>
    <property type="evidence" value="ECO:0007669"/>
    <property type="project" value="TreeGrafter"/>
</dbReference>
<dbReference type="Gene3D" id="1.10.150.240">
    <property type="entry name" value="Putative phosphatase, domain 2"/>
    <property type="match status" value="1"/>
</dbReference>
<dbReference type="Proteomes" id="UP000184291">
    <property type="component" value="Unassembled WGS sequence"/>
</dbReference>
<dbReference type="GO" id="GO:0006281">
    <property type="term" value="P:DNA repair"/>
    <property type="evidence" value="ECO:0007669"/>
    <property type="project" value="TreeGrafter"/>
</dbReference>
<dbReference type="NCBIfam" id="TIGR01509">
    <property type="entry name" value="HAD-SF-IA-v3"/>
    <property type="match status" value="1"/>
</dbReference>
<dbReference type="InterPro" id="IPR023214">
    <property type="entry name" value="HAD_sf"/>
</dbReference>
<evidence type="ECO:0000313" key="1">
    <source>
        <dbReference type="EMBL" id="SHE24745.1"/>
    </source>
</evidence>
<keyword evidence="2" id="KW-1185">Reference proteome</keyword>
<accession>A0A1M4RXM5</accession>
<organism evidence="1 2">
    <name type="scientific">Actinomyces glycerinitolerans</name>
    <dbReference type="NCBI Taxonomy" id="1892869"/>
    <lineage>
        <taxon>Bacteria</taxon>
        <taxon>Bacillati</taxon>
        <taxon>Actinomycetota</taxon>
        <taxon>Actinomycetes</taxon>
        <taxon>Actinomycetales</taxon>
        <taxon>Actinomycetaceae</taxon>
        <taxon>Actinomyces</taxon>
    </lineage>
</organism>
<dbReference type="InterPro" id="IPR006439">
    <property type="entry name" value="HAD-SF_hydro_IA"/>
</dbReference>
<proteinExistence type="predicted"/>
<dbReference type="GO" id="GO:0008967">
    <property type="term" value="F:phosphoglycolate phosphatase activity"/>
    <property type="evidence" value="ECO:0007669"/>
    <property type="project" value="TreeGrafter"/>
</dbReference>
<dbReference type="SFLD" id="SFLDS00003">
    <property type="entry name" value="Haloacid_Dehalogenase"/>
    <property type="match status" value="1"/>
</dbReference>